<dbReference type="PROSITE" id="PS51128">
    <property type="entry name" value="ZF_DKSA_2"/>
    <property type="match status" value="1"/>
</dbReference>
<reference evidence="7 8" key="1">
    <citation type="submission" date="2019-12" db="EMBL/GenBank/DDBJ databases">
        <authorList>
            <person name="Huq M.A."/>
        </authorList>
    </citation>
    <scope>NUCLEOTIDE SEQUENCE [LARGE SCALE GENOMIC DNA]</scope>
    <source>
        <strain evidence="7 8">MAH-18</strain>
    </source>
</reference>
<dbReference type="InterPro" id="IPR020458">
    <property type="entry name" value="Znf_DskA_TraR_CS"/>
</dbReference>
<sequence>MTKASAPAPKTPAKAPAKAPARKAPAKALAVQAGETAWTKAELKELLDELHEQRTHSLEIVAGLDNELNGLMRDSGDGAGQDQADVGASSFERDHELTVLNSERDKLAQIERALARIDDGTYGICESCGNPIGKMRLMAFPRATLCMTCKQREERR</sequence>
<dbReference type="PROSITE" id="PS01102">
    <property type="entry name" value="ZF_DKSA_1"/>
    <property type="match status" value="1"/>
</dbReference>
<proteinExistence type="predicted"/>
<accession>A0A6L6XXR7</accession>
<evidence type="ECO:0000256" key="5">
    <source>
        <dbReference type="SAM" id="MobiDB-lite"/>
    </source>
</evidence>
<evidence type="ECO:0000259" key="6">
    <source>
        <dbReference type="Pfam" id="PF01258"/>
    </source>
</evidence>
<protein>
    <submittedName>
        <fullName evidence="7">TraR/DksA family transcriptional regulator</fullName>
    </submittedName>
</protein>
<evidence type="ECO:0000256" key="4">
    <source>
        <dbReference type="PROSITE-ProRule" id="PRU00510"/>
    </source>
</evidence>
<feature type="domain" description="Zinc finger DksA/TraR C4-type" evidence="6">
    <location>
        <begin position="120"/>
        <end position="155"/>
    </location>
</feature>
<feature type="region of interest" description="Disordered" evidence="5">
    <location>
        <begin position="1"/>
        <end position="27"/>
    </location>
</feature>
<dbReference type="Proteomes" id="UP000473525">
    <property type="component" value="Unassembled WGS sequence"/>
</dbReference>
<keyword evidence="8" id="KW-1185">Reference proteome</keyword>
<dbReference type="SUPFAM" id="SSF109635">
    <property type="entry name" value="DnaK suppressor protein DksA, alpha-hairpin domain"/>
    <property type="match status" value="1"/>
</dbReference>
<dbReference type="InterPro" id="IPR000962">
    <property type="entry name" value="Znf_DskA_TraR"/>
</dbReference>
<name>A0A6L6XXR7_9ACTN</name>
<feature type="zinc finger region" description="dksA C4-type" evidence="4">
    <location>
        <begin position="125"/>
        <end position="149"/>
    </location>
</feature>
<keyword evidence="1" id="KW-0479">Metal-binding</keyword>
<dbReference type="AlphaFoldDB" id="A0A6L6XXR7"/>
<dbReference type="EMBL" id="WSEK01000005">
    <property type="protein sequence ID" value="MVQ51487.1"/>
    <property type="molecule type" value="Genomic_DNA"/>
</dbReference>
<evidence type="ECO:0000256" key="1">
    <source>
        <dbReference type="ARBA" id="ARBA00022723"/>
    </source>
</evidence>
<dbReference type="PANTHER" id="PTHR33823:SF2">
    <property type="entry name" value="RNA POLYMERASE-BINDING TRANSCRIPTION FACTOR DKSA"/>
    <property type="match status" value="1"/>
</dbReference>
<gene>
    <name evidence="7" type="ORF">GON03_20090</name>
</gene>
<dbReference type="Gene3D" id="1.20.120.910">
    <property type="entry name" value="DksA, coiled-coil domain"/>
    <property type="match status" value="1"/>
</dbReference>
<keyword evidence="2" id="KW-0863">Zinc-finger</keyword>
<dbReference type="Pfam" id="PF01258">
    <property type="entry name" value="zf-dskA_traR"/>
    <property type="match status" value="1"/>
</dbReference>
<evidence type="ECO:0000313" key="8">
    <source>
        <dbReference type="Proteomes" id="UP000473525"/>
    </source>
</evidence>
<dbReference type="InterPro" id="IPR037187">
    <property type="entry name" value="DnaK_N"/>
</dbReference>
<dbReference type="GO" id="GO:0008270">
    <property type="term" value="F:zinc ion binding"/>
    <property type="evidence" value="ECO:0007669"/>
    <property type="project" value="UniProtKB-KW"/>
</dbReference>
<evidence type="ECO:0000313" key="7">
    <source>
        <dbReference type="EMBL" id="MVQ51487.1"/>
    </source>
</evidence>
<feature type="compositionally biased region" description="Low complexity" evidence="5">
    <location>
        <begin position="1"/>
        <end position="19"/>
    </location>
</feature>
<dbReference type="PANTHER" id="PTHR33823">
    <property type="entry name" value="RNA POLYMERASE-BINDING TRANSCRIPTION FACTOR DKSA-RELATED"/>
    <property type="match status" value="1"/>
</dbReference>
<comment type="caution">
    <text evidence="7">The sequence shown here is derived from an EMBL/GenBank/DDBJ whole genome shotgun (WGS) entry which is preliminary data.</text>
</comment>
<keyword evidence="3" id="KW-0862">Zinc</keyword>
<evidence type="ECO:0000256" key="3">
    <source>
        <dbReference type="ARBA" id="ARBA00022833"/>
    </source>
</evidence>
<organism evidence="7 8">
    <name type="scientific">Nocardioides agri</name>
    <dbReference type="NCBI Taxonomy" id="2682843"/>
    <lineage>
        <taxon>Bacteria</taxon>
        <taxon>Bacillati</taxon>
        <taxon>Actinomycetota</taxon>
        <taxon>Actinomycetes</taxon>
        <taxon>Propionibacteriales</taxon>
        <taxon>Nocardioidaceae</taxon>
        <taxon>Nocardioides</taxon>
    </lineage>
</organism>
<dbReference type="SUPFAM" id="SSF57716">
    <property type="entry name" value="Glucocorticoid receptor-like (DNA-binding domain)"/>
    <property type="match status" value="1"/>
</dbReference>
<evidence type="ECO:0000256" key="2">
    <source>
        <dbReference type="ARBA" id="ARBA00022771"/>
    </source>
</evidence>